<reference evidence="3" key="1">
    <citation type="submission" date="2021-02" db="EMBL/GenBank/DDBJ databases">
        <authorList>
            <person name="Nowell W R."/>
        </authorList>
    </citation>
    <scope>NUCLEOTIDE SEQUENCE</scope>
</reference>
<sequence length="339" mass="38006">MHAKALLCGGVILMLLMFSIALVNGEDDDDTEATTVADTLCEGGSCETGTAASEEVTDSAAPTTMIQTTAEPTTMVQTTAEPTTMVQTTAKLVATTRRSRKPQKSNKKKRRRGHRRGDNSDKTDKSPLESLNIWVAFGNGWESYDQSGYQGSQIVNFRDKEKYNKDTDSEDESEDNDSKKIKQAKRRKLMRVRFPVRHFDRRRFPARRFPTLVSISPWLPIFYDKSTYQTIIFSPTGGYYILPPLINFYGQRFSVAQLIKWGYASLVSSGTPPPPNVDVAPFVQPQPVTQFFGASNARSAPLFDERKVQFTNDVQTNFVYVKPRYSDTIDEGSNSDESA</sequence>
<feature type="compositionally biased region" description="Basic residues" evidence="1">
    <location>
        <begin position="97"/>
        <end position="115"/>
    </location>
</feature>
<evidence type="ECO:0000256" key="2">
    <source>
        <dbReference type="SAM" id="SignalP"/>
    </source>
</evidence>
<dbReference type="EMBL" id="CAJNOV010014857">
    <property type="protein sequence ID" value="CAF1561999.1"/>
    <property type="molecule type" value="Genomic_DNA"/>
</dbReference>
<accession>A0A815FUP0</accession>
<feature type="compositionally biased region" description="Basic and acidic residues" evidence="1">
    <location>
        <begin position="116"/>
        <end position="125"/>
    </location>
</feature>
<feature type="signal peptide" evidence="2">
    <location>
        <begin position="1"/>
        <end position="25"/>
    </location>
</feature>
<evidence type="ECO:0000313" key="5">
    <source>
        <dbReference type="Proteomes" id="UP000663834"/>
    </source>
</evidence>
<feature type="region of interest" description="Disordered" evidence="1">
    <location>
        <begin position="160"/>
        <end position="184"/>
    </location>
</feature>
<evidence type="ECO:0000313" key="3">
    <source>
        <dbReference type="EMBL" id="CAF1329963.1"/>
    </source>
</evidence>
<dbReference type="Proteomes" id="UP000663834">
    <property type="component" value="Unassembled WGS sequence"/>
</dbReference>
<organism evidence="3 5">
    <name type="scientific">Rotaria magnacalcarata</name>
    <dbReference type="NCBI Taxonomy" id="392030"/>
    <lineage>
        <taxon>Eukaryota</taxon>
        <taxon>Metazoa</taxon>
        <taxon>Spiralia</taxon>
        <taxon>Gnathifera</taxon>
        <taxon>Rotifera</taxon>
        <taxon>Eurotatoria</taxon>
        <taxon>Bdelloidea</taxon>
        <taxon>Philodinida</taxon>
        <taxon>Philodinidae</taxon>
        <taxon>Rotaria</taxon>
    </lineage>
</organism>
<protein>
    <submittedName>
        <fullName evidence="3">Uncharacterized protein</fullName>
    </submittedName>
</protein>
<keyword evidence="2" id="KW-0732">Signal</keyword>
<gene>
    <name evidence="4" type="ORF">CJN711_LOCUS31201</name>
    <name evidence="3" type="ORF">KQP761_LOCUS6194</name>
</gene>
<evidence type="ECO:0000256" key="1">
    <source>
        <dbReference type="SAM" id="MobiDB-lite"/>
    </source>
</evidence>
<dbReference type="EMBL" id="CAJNOW010001748">
    <property type="protein sequence ID" value="CAF1329963.1"/>
    <property type="molecule type" value="Genomic_DNA"/>
</dbReference>
<feature type="chain" id="PRO_5036227552" evidence="2">
    <location>
        <begin position="26"/>
        <end position="339"/>
    </location>
</feature>
<feature type="region of interest" description="Disordered" evidence="1">
    <location>
        <begin position="91"/>
        <end position="125"/>
    </location>
</feature>
<name>A0A815FUP0_9BILA</name>
<dbReference type="Proteomes" id="UP000663855">
    <property type="component" value="Unassembled WGS sequence"/>
</dbReference>
<dbReference type="AlphaFoldDB" id="A0A815FUP0"/>
<dbReference type="OrthoDB" id="10049750at2759"/>
<evidence type="ECO:0000313" key="4">
    <source>
        <dbReference type="EMBL" id="CAF1561999.1"/>
    </source>
</evidence>
<proteinExistence type="predicted"/>
<comment type="caution">
    <text evidence="3">The sequence shown here is derived from an EMBL/GenBank/DDBJ whole genome shotgun (WGS) entry which is preliminary data.</text>
</comment>